<dbReference type="Pfam" id="PF00630">
    <property type="entry name" value="Filamin"/>
    <property type="match status" value="23"/>
</dbReference>
<dbReference type="FunFam" id="2.60.40.10:FF:000125">
    <property type="entry name" value="filamin-B isoform X1"/>
    <property type="match status" value="1"/>
</dbReference>
<feature type="repeat" description="Filamin" evidence="9">
    <location>
        <begin position="1099"/>
        <end position="1193"/>
    </location>
</feature>
<dbReference type="InterPro" id="IPR044801">
    <property type="entry name" value="Filamin"/>
</dbReference>
<dbReference type="FunFam" id="2.60.40.10:FF:000092">
    <property type="entry name" value="Filamin-B isoform B"/>
    <property type="match status" value="1"/>
</dbReference>
<keyword evidence="5" id="KW-0677">Repeat</keyword>
<dbReference type="FunFam" id="2.60.40.10:FF:000079">
    <property type="entry name" value="Filamin-B isoform C"/>
    <property type="match status" value="1"/>
</dbReference>
<keyword evidence="3" id="KW-0963">Cytoplasm</keyword>
<keyword evidence="4" id="KW-0597">Phosphoprotein</keyword>
<feature type="repeat" description="Filamin" evidence="9">
    <location>
        <begin position="278"/>
        <end position="376"/>
    </location>
</feature>
<feature type="repeat" description="Filamin" evidence="9">
    <location>
        <begin position="1697"/>
        <end position="1766"/>
    </location>
</feature>
<dbReference type="FunFam" id="2.60.40.10:FF:000042">
    <property type="entry name" value="Filamin-B isoform B"/>
    <property type="match status" value="2"/>
</dbReference>
<dbReference type="SMART" id="SM00557">
    <property type="entry name" value="IG_FLMN"/>
    <property type="match status" value="23"/>
</dbReference>
<proteinExistence type="inferred from homology"/>
<dbReference type="PROSITE" id="PS50194">
    <property type="entry name" value="FILAMIN_REPEAT"/>
    <property type="match status" value="23"/>
</dbReference>
<dbReference type="PROSITE" id="PS50021">
    <property type="entry name" value="CH"/>
    <property type="match status" value="2"/>
</dbReference>
<evidence type="ECO:0000313" key="12">
    <source>
        <dbReference type="Ensembl" id="ENSSTUP00000102245.1"/>
    </source>
</evidence>
<evidence type="ECO:0000256" key="5">
    <source>
        <dbReference type="ARBA" id="ARBA00022737"/>
    </source>
</evidence>
<dbReference type="FunFam" id="2.60.40.10:FF:000007">
    <property type="entry name" value="Filamin-B isoform C"/>
    <property type="match status" value="3"/>
</dbReference>
<dbReference type="FunFam" id="2.60.40.10:FF:000138">
    <property type="entry name" value="filamin-B isoform X1"/>
    <property type="match status" value="1"/>
</dbReference>
<evidence type="ECO:0000256" key="7">
    <source>
        <dbReference type="ARBA" id="ARBA00023203"/>
    </source>
</evidence>
<evidence type="ECO:0000256" key="1">
    <source>
        <dbReference type="ARBA" id="ARBA00004245"/>
    </source>
</evidence>
<sequence length="2557" mass="274515">MSNNTYYEQQQPPQYYQSTDNGDDEEEEMPATEKDLAEDAPWKKIQQNTFTRWCNEHLKCLNKRINDLQKDLTDGLKLIGLLEVLSQKKMYRKYHARPNFRQMKLENVSVALEFLERERIKLVSIDSKAIVDGNLKLILGLIWTLILHYSISMPMWEDEDDEDAKKLTPKQRLLGWIQNKVPQLPINNFHRDWRDGKALGALVDNCAPGLCPDWETWDPSQPVENAREAMQQADDWLGVPQVIAPEEIVDPNVDEHSVMTYLSQFPKSKLKPGAPLRSKTLHPKKAKAYGPGIDPRGNMVLKPAEFIVETVEAGLGEVLVYVEDSEGHTEEARVIPNNDKNRTYSVIYLPKVEGLHKVKVLFAGQDIDRSPFVVSVSKAMGDPNKVQARGPGLEPVGNVANKPTYFDIYTAGAGAGDVGVIIVDSQGRRDTVEIILENKGDSIFRCTYCPILKGPHVVYVTFAGQQIPRSPFTVHISEASNPNMCRASGRGLQPKGVRVKEVADFKVYTKGAGSGELKVTVKGPKGLEEPVKVRDAGDGVYECDYYPIMTGKYTITITWGGQTIPRSPFEVVVSEDVGSQKVRAWGPGLETGMVGKSADFVVEAIGTEVGTLGFSIEGPSQAKIECDDKGDGSCDVRYWPTEPGDYAVHVICDDEDIKDSPFMAHILLTANDVHPENVKVYGPGVEKSGLKANEPTYFTVDCSEAGQGEILQPEWVLLSGFTDEYFLAICLLNVKQSYLPFSTPIWDVSIGIKCAPGVVGPAEADIDFDIIKNDNDTFTVKYMPPGPGRYTIMVLFADHEIPISPFRIKVDPSHDANKVRAEGPGLNKTGVEVGKPTHFTIYTKGAGKAKPEVHFTGAAKGDAVRDFEIIDNHDYSYTVRYTAVQQGNMSISICHGGDPIPKSPFNITVAPPLDLNKVKVQGLNNKVDVGKDQEFTVSMHGAGGQGKLDVKITSPSRRPIPCKLESDTANEVHTVKYIPPEEGPYKVDISYDGNPVPGSPFTVEGVMPPDPSKVRAYGPGLQGGMVGKPAPFAIDTKGAGTGGLGLTVEGPCEAKIECQDNGDGSCSVSYLPTEPGEYAINILFAEQHIPGSPFKAMVQSVFDPSKVTASGPGLERGKVNEAGSFIVDCSKAGEAELTIEIISDSGSKVEVRVQNNSDGTYSITYIPQFHGMYTITIKYGGHAVPKFPARVQVDPAVDTSGVKVYGPGVEPRGVLREVTTHFIVDARAKSKTGGSHVKARIVNPSGANTDAYITDKGEGTYRVEYAAYEDGMHLIEVLYDDVAVPNSPFRVPVTEGCDPSRVRAYGPGLEEGLVNKPNRFTVETRGAGTGGLGLAIEGPSEAKMSCKDNKDGSCSVEYIPFTPGDYDVNITFGGLPIPGSPFRVPVGELVDPSKVRCSGPGLGSGVRARVPQTFTVDTSKAGLAPLGVVLYGPTGVAEPVNITDNGDGTHTATYTPAKDGPYTVCVKYADQEVPRSPYKIKTLPAHDASKVRASGPGLNAQGVPASLPVEFTIDARDAGEGLLTVQILDPEGKPKKANIRDNRDGTYTVSYVPDMAGRYTITIKYGGDEIPYSPYRIHALPTGDASKCLVTGSGLGPTIQIGEETVITVDAKAAGKGKVTCKVSTPDGAELDVDVVENSDGTFDIYYTAPEPGKYVITIRFGGEHIPNSPFHVVASDTATEEPVTPGDIMEPMLRPFNLVIPFTVQKGEITGEVRMPSGKTARPNITDNKDGTVTVKYAPTEKGLHEMDIKYDGNHIPGSPLQFYVDAINSGHVTAYGPGLSHGMVNKPATFTIVTKDAGEGGLSLAVEGPSKAEINCKDNKDGTCTVSYLPTVPGDYNIIVKFDNKHIAGSPYTAKITGDDTMRTSQLNVGTATDVSLKISETDLSSLTASIRAPSGNEEPCLLKRLPNRHIGISFTPKEVGEHVVSVKKNGTHVTNSPFKIMVGQSEIGDASKVKVFGQGLVEGHIFEVAEFIVDTRNAGYGGLGLSIEGPSKVDINCEDVEDGTCKVTYCPTEPGNYIINIKFADQHIPGSPFTVKVCGEGRVKESITRKRHAPSIATVGSTCNLNLKIPGDQGTQEMTAQVTSPGGKTEDAEIIDGEDSTYSVRFIPQEMGPHTVNVKYRGQHVPGSPFQFTVGPLGEGGAHKVRAGGTGLDRGVAGVAAEFSIWTREAGAGGLSIAVEGPSKAEITFEDRKDGSCGVAYVVQEPGDYEVSIKFNDEHVPDSPFIVPIATLSDNARRLTVTSLQEMGLKVGQEASFAVQLNGARGLVDAKVHTPSGAVEECYVTELDSDQHAIRFIPRENGVHSIEVRFNGSHIPGSPFKIRVGEIGQVGDPGMVSAFGPGLEGGTTGVASDFVVNTCNAGSGALSVTIDGPSKVKMDCQDCPEGYKVTYTPMAPGSYLITIKYGGPSHIVGSPFKAKVTGARLSGGHSLHETSSVLVETVTKSSSSSSSMGVAYGPKFSSDASKVVSRGAGLSKAFVGQKNTFTVDCSKAGTNMLMVGVHGPKTPCEEVYVKHLGNRMYNVTYTVKEQGNYILIVKWGDENVPGSPFHVTVP</sequence>
<dbReference type="FunFam" id="2.60.40.10:FF:000122">
    <property type="entry name" value="filamin-C isoform X2"/>
    <property type="match status" value="1"/>
</dbReference>
<dbReference type="FunFam" id="2.60.40.10:FF:000168">
    <property type="entry name" value="filamin-C isoform X2"/>
    <property type="match status" value="1"/>
</dbReference>
<dbReference type="PANTHER" id="PTHR38537:SF12">
    <property type="entry name" value="FILAMIN-C"/>
    <property type="match status" value="1"/>
</dbReference>
<dbReference type="PROSITE" id="PS00020">
    <property type="entry name" value="ACTININ_2"/>
    <property type="match status" value="1"/>
</dbReference>
<feature type="repeat" description="Filamin" evidence="9">
    <location>
        <begin position="2140"/>
        <end position="2232"/>
    </location>
</feature>
<feature type="repeat" description="Filamin" evidence="9">
    <location>
        <begin position="477"/>
        <end position="573"/>
    </location>
</feature>
<organism evidence="12 13">
    <name type="scientific">Salmo trutta</name>
    <name type="common">Brown trout</name>
    <dbReference type="NCBI Taxonomy" id="8032"/>
    <lineage>
        <taxon>Eukaryota</taxon>
        <taxon>Metazoa</taxon>
        <taxon>Chordata</taxon>
        <taxon>Craniata</taxon>
        <taxon>Vertebrata</taxon>
        <taxon>Euteleostomi</taxon>
        <taxon>Actinopterygii</taxon>
        <taxon>Neopterygii</taxon>
        <taxon>Teleostei</taxon>
        <taxon>Protacanthopterygii</taxon>
        <taxon>Salmoniformes</taxon>
        <taxon>Salmonidae</taxon>
        <taxon>Salmoninae</taxon>
        <taxon>Salmo</taxon>
    </lineage>
</organism>
<feature type="repeat" description="Filamin" evidence="9">
    <location>
        <begin position="1194"/>
        <end position="1293"/>
    </location>
</feature>
<feature type="repeat" description="Filamin" evidence="9">
    <location>
        <begin position="1856"/>
        <end position="1945"/>
    </location>
</feature>
<dbReference type="PROSITE" id="PS00019">
    <property type="entry name" value="ACTININ_1"/>
    <property type="match status" value="1"/>
</dbReference>
<dbReference type="CDD" id="cd21310">
    <property type="entry name" value="CH_FLNC_rpt1"/>
    <property type="match status" value="1"/>
</dbReference>
<name>A0A674E2D8_SALTR</name>
<feature type="repeat" description="Filamin" evidence="9">
    <location>
        <begin position="2331"/>
        <end position="2423"/>
    </location>
</feature>
<dbReference type="FunFam" id="2.60.40.10:FF:000118">
    <property type="entry name" value="filamin-C isoform X2"/>
    <property type="match status" value="1"/>
</dbReference>
<evidence type="ECO:0000256" key="10">
    <source>
        <dbReference type="SAM" id="MobiDB-lite"/>
    </source>
</evidence>
<feature type="repeat" description="Filamin" evidence="9">
    <location>
        <begin position="2038"/>
        <end position="2137"/>
    </location>
</feature>
<evidence type="ECO:0000256" key="9">
    <source>
        <dbReference type="PROSITE-ProRule" id="PRU00087"/>
    </source>
</evidence>
<feature type="compositionally biased region" description="Low complexity" evidence="10">
    <location>
        <begin position="1"/>
        <end position="17"/>
    </location>
</feature>
<feature type="domain" description="Calponin-homology (CH)" evidence="11">
    <location>
        <begin position="44"/>
        <end position="150"/>
    </location>
</feature>
<gene>
    <name evidence="12" type="primary">FLNC</name>
    <name evidence="12" type="synonym">LOC115180558</name>
</gene>
<feature type="repeat" description="Filamin" evidence="9">
    <location>
        <begin position="1766"/>
        <end position="1858"/>
    </location>
</feature>
<dbReference type="FunFam" id="2.60.40.10:FF:000154">
    <property type="entry name" value="filamin-B isoform X1"/>
    <property type="match status" value="1"/>
</dbReference>
<protein>
    <submittedName>
        <fullName evidence="12">Filamin C</fullName>
    </submittedName>
</protein>
<dbReference type="InterPro" id="IPR017868">
    <property type="entry name" value="Filamin/ABP280_repeat-like"/>
</dbReference>
<reference evidence="12" key="1">
    <citation type="submission" date="2025-08" db="UniProtKB">
        <authorList>
            <consortium name="Ensembl"/>
        </authorList>
    </citation>
    <scope>IDENTIFICATION</scope>
</reference>
<dbReference type="GO" id="GO:0030036">
    <property type="term" value="P:actin cytoskeleton organization"/>
    <property type="evidence" value="ECO:0007669"/>
    <property type="project" value="InterPro"/>
</dbReference>
<feature type="repeat" description="Filamin" evidence="9">
    <location>
        <begin position="1483"/>
        <end position="1579"/>
    </location>
</feature>
<evidence type="ECO:0000256" key="4">
    <source>
        <dbReference type="ARBA" id="ARBA00022553"/>
    </source>
</evidence>
<dbReference type="FunFam" id="2.60.40.10:FF:000157">
    <property type="entry name" value="filamin-C isoform X1"/>
    <property type="match status" value="1"/>
</dbReference>
<feature type="repeat" description="Filamin" evidence="9">
    <location>
        <begin position="2462"/>
        <end position="2556"/>
    </location>
</feature>
<feature type="repeat" description="Filamin" evidence="9">
    <location>
        <begin position="811"/>
        <end position="909"/>
    </location>
</feature>
<keyword evidence="7" id="KW-0009">Actin-binding</keyword>
<dbReference type="FunFam" id="2.60.40.10:FF:000096">
    <property type="entry name" value="filamin-C isoform X2"/>
    <property type="match status" value="1"/>
</dbReference>
<dbReference type="FunFam" id="1.10.418.10:FF:000006">
    <property type="entry name" value="Filamin-B isoform A"/>
    <property type="match status" value="1"/>
</dbReference>
<keyword evidence="13" id="KW-1185">Reference proteome</keyword>
<dbReference type="InterPro" id="IPR001715">
    <property type="entry name" value="CH_dom"/>
</dbReference>
<dbReference type="Gene3D" id="1.10.418.10">
    <property type="entry name" value="Calponin-like domain"/>
    <property type="match status" value="2"/>
</dbReference>
<feature type="region of interest" description="Disordered" evidence="10">
    <location>
        <begin position="1"/>
        <end position="35"/>
    </location>
</feature>
<feature type="repeat" description="Filamin" evidence="9">
    <location>
        <begin position="378"/>
        <end position="476"/>
    </location>
</feature>
<keyword evidence="6" id="KW-0832">Ubl conjugation</keyword>
<feature type="domain" description="Calponin-homology (CH)" evidence="11">
    <location>
        <begin position="167"/>
        <end position="270"/>
    </location>
</feature>
<dbReference type="FunFam" id="2.60.40.10:FF:000105">
    <property type="entry name" value="filamin-C isoform X1"/>
    <property type="match status" value="1"/>
</dbReference>
<evidence type="ECO:0000313" key="13">
    <source>
        <dbReference type="Proteomes" id="UP000472277"/>
    </source>
</evidence>
<dbReference type="Ensembl" id="ENSSTUT00000109660.1">
    <property type="protein sequence ID" value="ENSSTUP00000102245.1"/>
    <property type="gene ID" value="ENSSTUG00000027125.1"/>
</dbReference>
<dbReference type="SMART" id="SM00033">
    <property type="entry name" value="CH"/>
    <property type="match status" value="2"/>
</dbReference>
<dbReference type="GO" id="GO:0051015">
    <property type="term" value="F:actin filament binding"/>
    <property type="evidence" value="ECO:0007669"/>
    <property type="project" value="InterPro"/>
</dbReference>
<comment type="similarity">
    <text evidence="2">Belongs to the filamin family.</text>
</comment>
<evidence type="ECO:0000256" key="3">
    <source>
        <dbReference type="ARBA" id="ARBA00022490"/>
    </source>
</evidence>
<feature type="repeat" description="Filamin" evidence="9">
    <location>
        <begin position="1006"/>
        <end position="1098"/>
    </location>
</feature>
<feature type="repeat" description="Filamin" evidence="9">
    <location>
        <begin position="574"/>
        <end position="666"/>
    </location>
</feature>
<dbReference type="Proteomes" id="UP000472277">
    <property type="component" value="Chromosome 40"/>
</dbReference>
<dbReference type="FunFam" id="2.60.40.10:FF:000126">
    <property type="entry name" value="filamin-C isoform X1"/>
    <property type="match status" value="1"/>
</dbReference>
<feature type="repeat" description="Filamin" evidence="9">
    <location>
        <begin position="1948"/>
        <end position="2040"/>
    </location>
</feature>
<feature type="repeat" description="Filamin" evidence="9">
    <location>
        <begin position="1387"/>
        <end position="1482"/>
    </location>
</feature>
<evidence type="ECO:0000256" key="8">
    <source>
        <dbReference type="ARBA" id="ARBA00023212"/>
    </source>
</evidence>
<accession>A0A674E2D8</accession>
<evidence type="ECO:0000256" key="2">
    <source>
        <dbReference type="ARBA" id="ARBA00009238"/>
    </source>
</evidence>
<feature type="repeat" description="Filamin" evidence="9">
    <location>
        <begin position="670"/>
        <end position="810"/>
    </location>
</feature>
<dbReference type="GO" id="GO:0005856">
    <property type="term" value="C:cytoskeleton"/>
    <property type="evidence" value="ECO:0007669"/>
    <property type="project" value="UniProtKB-SubCell"/>
</dbReference>
<dbReference type="SUPFAM" id="SSF81296">
    <property type="entry name" value="E set domains"/>
    <property type="match status" value="23"/>
</dbReference>
<reference evidence="12" key="2">
    <citation type="submission" date="2025-09" db="UniProtKB">
        <authorList>
            <consortium name="Ensembl"/>
        </authorList>
    </citation>
    <scope>IDENTIFICATION</scope>
</reference>
<evidence type="ECO:0000256" key="6">
    <source>
        <dbReference type="ARBA" id="ARBA00022843"/>
    </source>
</evidence>
<dbReference type="PANTHER" id="PTHR38537">
    <property type="entry name" value="JITTERBUG, ISOFORM N"/>
    <property type="match status" value="1"/>
</dbReference>
<dbReference type="InterPro" id="IPR014756">
    <property type="entry name" value="Ig_E-set"/>
</dbReference>
<dbReference type="SUPFAM" id="SSF47576">
    <property type="entry name" value="Calponin-homology domain, CH-domain"/>
    <property type="match status" value="1"/>
</dbReference>
<dbReference type="InterPro" id="IPR001589">
    <property type="entry name" value="Actinin_actin-bd_CS"/>
</dbReference>
<comment type="subcellular location">
    <subcellularLocation>
        <location evidence="1">Cytoplasm</location>
        <location evidence="1">Cytoskeleton</location>
    </subcellularLocation>
</comment>
<dbReference type="FunFam" id="1.10.418.10:FF:000008">
    <property type="entry name" value="Filamin-B isoform C"/>
    <property type="match status" value="1"/>
</dbReference>
<dbReference type="GO" id="GO:0007399">
    <property type="term" value="P:nervous system development"/>
    <property type="evidence" value="ECO:0007669"/>
    <property type="project" value="UniProtKB-ARBA"/>
</dbReference>
<dbReference type="Pfam" id="PF00307">
    <property type="entry name" value="CH"/>
    <property type="match status" value="2"/>
</dbReference>
<dbReference type="FunFam" id="2.60.40.10:FF:000115">
    <property type="entry name" value="filamin-C isoform X1"/>
    <property type="match status" value="1"/>
</dbReference>
<dbReference type="GeneTree" id="ENSGT00940000153588"/>
<dbReference type="InterPro" id="IPR001298">
    <property type="entry name" value="Filamin/ABP280_rpt"/>
</dbReference>
<dbReference type="InterPro" id="IPR013783">
    <property type="entry name" value="Ig-like_fold"/>
</dbReference>
<feature type="compositionally biased region" description="Acidic residues" evidence="10">
    <location>
        <begin position="21"/>
        <end position="30"/>
    </location>
</feature>
<dbReference type="FunFam" id="2.60.40.10:FF:000102">
    <property type="entry name" value="filamin-B isoform X2"/>
    <property type="match status" value="1"/>
</dbReference>
<feature type="repeat" description="Filamin" evidence="9">
    <location>
        <begin position="1294"/>
        <end position="1386"/>
    </location>
</feature>
<dbReference type="FunFam" id="2.60.40.10:FF:000001">
    <property type="entry name" value="Filamin-C isoform b"/>
    <property type="match status" value="3"/>
</dbReference>
<keyword evidence="8" id="KW-0206">Cytoskeleton</keyword>
<evidence type="ECO:0000259" key="11">
    <source>
        <dbReference type="PROSITE" id="PS50021"/>
    </source>
</evidence>
<feature type="repeat" description="Filamin" evidence="9">
    <location>
        <begin position="2234"/>
        <end position="2327"/>
    </location>
</feature>
<dbReference type="InterPro" id="IPR036872">
    <property type="entry name" value="CH_dom_sf"/>
</dbReference>
<feature type="repeat" description="Filamin" evidence="9">
    <location>
        <begin position="1580"/>
        <end position="1675"/>
    </location>
</feature>
<dbReference type="Gene3D" id="2.60.40.10">
    <property type="entry name" value="Immunoglobulins"/>
    <property type="match status" value="23"/>
</dbReference>
<feature type="repeat" description="Filamin" evidence="9">
    <location>
        <begin position="910"/>
        <end position="1005"/>
    </location>
</feature>